<dbReference type="PANTHER" id="PTHR38088">
    <property type="entry name" value="UCP029143 FAMILY PROTEIN"/>
    <property type="match status" value="1"/>
</dbReference>
<dbReference type="STRING" id="23.BEL05_00240"/>
<dbReference type="RefSeq" id="WP_069671283.1">
    <property type="nucleotide sequence ID" value="NZ_BPEU01000023.1"/>
</dbReference>
<evidence type="ECO:0000313" key="5">
    <source>
        <dbReference type="EMBL" id="OEG73696.1"/>
    </source>
</evidence>
<organism evidence="5 6">
    <name type="scientific">Shewanella colwelliana</name>
    <name type="common">Alteromonas colwelliana</name>
    <dbReference type="NCBI Taxonomy" id="23"/>
    <lineage>
        <taxon>Bacteria</taxon>
        <taxon>Pseudomonadati</taxon>
        <taxon>Pseudomonadota</taxon>
        <taxon>Gammaproteobacteria</taxon>
        <taxon>Alteromonadales</taxon>
        <taxon>Shewanellaceae</taxon>
        <taxon>Shewanella</taxon>
    </lineage>
</organism>
<evidence type="ECO:0000313" key="4">
    <source>
        <dbReference type="EMBL" id="GIU43722.1"/>
    </source>
</evidence>
<dbReference type="Pfam" id="PF04266">
    <property type="entry name" value="ASCH"/>
    <property type="match status" value="1"/>
</dbReference>
<dbReference type="SUPFAM" id="SSF88697">
    <property type="entry name" value="PUA domain-like"/>
    <property type="match status" value="1"/>
</dbReference>
<protein>
    <recommendedName>
        <fullName evidence="2">N(4)-acetylcytidine amidohydrolase</fullName>
        <shortName evidence="2">ac4C amidohydrolase</shortName>
        <ecNumber evidence="2">3.5.1.135</ecNumber>
    </recommendedName>
</protein>
<evidence type="ECO:0000256" key="2">
    <source>
        <dbReference type="HAMAP-Rule" id="MF_00684"/>
    </source>
</evidence>
<evidence type="ECO:0000256" key="1">
    <source>
        <dbReference type="ARBA" id="ARBA00022801"/>
    </source>
</evidence>
<dbReference type="CDD" id="cd06552">
    <property type="entry name" value="ASCH_yqfb_like"/>
    <property type="match status" value="1"/>
</dbReference>
<keyword evidence="7" id="KW-1185">Reference proteome</keyword>
<dbReference type="InterPro" id="IPR007374">
    <property type="entry name" value="ASCH_domain"/>
</dbReference>
<accession>A0A1E5IT67</accession>
<dbReference type="OrthoDB" id="8590202at2"/>
<comment type="function">
    <text evidence="2">Catalyzes the hydrolysis of N(4)-acetylcytidine (ac4C).</text>
</comment>
<comment type="similarity">
    <text evidence="2">Belongs to the N(4)-acetylcytidine amidohydrolase family.</text>
</comment>
<evidence type="ECO:0000313" key="6">
    <source>
        <dbReference type="Proteomes" id="UP000095230"/>
    </source>
</evidence>
<dbReference type="AlphaFoldDB" id="A0A1E5IT67"/>
<dbReference type="PIRSF" id="PIRSF029143">
    <property type="entry name" value="UCP029143"/>
    <property type="match status" value="1"/>
</dbReference>
<dbReference type="EC" id="3.5.1.135" evidence="2"/>
<feature type="domain" description="ASCH" evidence="3">
    <location>
        <begin position="9"/>
        <end position="107"/>
    </location>
</feature>
<dbReference type="Gene3D" id="2.30.130.30">
    <property type="entry name" value="Hypothetical protein"/>
    <property type="match status" value="1"/>
</dbReference>
<dbReference type="InterPro" id="IPR015947">
    <property type="entry name" value="PUA-like_sf"/>
</dbReference>
<dbReference type="GO" id="GO:0016813">
    <property type="term" value="F:hydrolase activity, acting on carbon-nitrogen (but not peptide) bonds, in linear amidines"/>
    <property type="evidence" value="ECO:0007669"/>
    <property type="project" value="UniProtKB-UniRule"/>
</dbReference>
<comment type="catalytic activity">
    <reaction evidence="2">
        <text>N(4)-acetyl-2'-deoxycytidine + H2O = 2'-deoxycytidine + acetate + H(+)</text>
        <dbReference type="Rhea" id="RHEA:62936"/>
        <dbReference type="ChEBI" id="CHEBI:15377"/>
        <dbReference type="ChEBI" id="CHEBI:15378"/>
        <dbReference type="ChEBI" id="CHEBI:15698"/>
        <dbReference type="ChEBI" id="CHEBI:30089"/>
        <dbReference type="ChEBI" id="CHEBI:146133"/>
        <dbReference type="EC" id="3.5.1.135"/>
    </reaction>
</comment>
<dbReference type="SMART" id="SM01022">
    <property type="entry name" value="ASCH"/>
    <property type="match status" value="1"/>
</dbReference>
<feature type="active site" description="Nucleophile" evidence="2">
    <location>
        <position position="27"/>
    </location>
</feature>
<keyword evidence="1 2" id="KW-0378">Hydrolase</keyword>
<reference evidence="4 7" key="2">
    <citation type="submission" date="2021-05" db="EMBL/GenBank/DDBJ databases">
        <title>Molecular characterization for Shewanella algae harboring chromosomal blaOXA-55-like strains isolated from clinical and environment sample.</title>
        <authorList>
            <person name="Ohama Y."/>
            <person name="Aoki K."/>
            <person name="Harada S."/>
            <person name="Moriya K."/>
            <person name="Ishii Y."/>
            <person name="Tateda K."/>
        </authorList>
    </citation>
    <scope>NUCLEOTIDE SEQUENCE [LARGE SCALE GENOMIC DNA]</scope>
    <source>
        <strain evidence="4 7">MBTL60-118</strain>
    </source>
</reference>
<dbReference type="Proteomes" id="UP000773469">
    <property type="component" value="Unassembled WGS sequence"/>
</dbReference>
<dbReference type="NCBIfam" id="NF003443">
    <property type="entry name" value="PRK04980.1"/>
    <property type="match status" value="1"/>
</dbReference>
<comment type="catalytic activity">
    <reaction evidence="2">
        <text>N(4)-acetylcytidine + H2O = cytidine + acetate + H(+)</text>
        <dbReference type="Rhea" id="RHEA:62932"/>
        <dbReference type="ChEBI" id="CHEBI:15377"/>
        <dbReference type="ChEBI" id="CHEBI:15378"/>
        <dbReference type="ChEBI" id="CHEBI:17562"/>
        <dbReference type="ChEBI" id="CHEBI:30089"/>
        <dbReference type="ChEBI" id="CHEBI:70989"/>
        <dbReference type="EC" id="3.5.1.135"/>
    </reaction>
</comment>
<comment type="caution">
    <text evidence="5">The sequence shown here is derived from an EMBL/GenBank/DDBJ whole genome shotgun (WGS) entry which is preliminary data.</text>
</comment>
<proteinExistence type="inferred from homology"/>
<feature type="active site" description="Proton donor" evidence="2">
    <location>
        <position position="77"/>
    </location>
</feature>
<dbReference type="EMBL" id="MCBT01000037">
    <property type="protein sequence ID" value="OEG73696.1"/>
    <property type="molecule type" value="Genomic_DNA"/>
</dbReference>
<gene>
    <name evidence="5" type="ORF">BEL05_00240</name>
    <name evidence="4" type="ORF">TUM3794_30030</name>
</gene>
<evidence type="ECO:0000313" key="7">
    <source>
        <dbReference type="Proteomes" id="UP000773469"/>
    </source>
</evidence>
<dbReference type="InterPro" id="IPR008314">
    <property type="entry name" value="AC4CH"/>
</dbReference>
<comment type="catalytic activity">
    <reaction evidence="2">
        <text>N(4)-acetylcytosine + H2O = cytosine + acetate + H(+)</text>
        <dbReference type="Rhea" id="RHEA:62940"/>
        <dbReference type="ChEBI" id="CHEBI:15377"/>
        <dbReference type="ChEBI" id="CHEBI:15378"/>
        <dbReference type="ChEBI" id="CHEBI:16040"/>
        <dbReference type="ChEBI" id="CHEBI:30089"/>
        <dbReference type="ChEBI" id="CHEBI:146134"/>
        <dbReference type="EC" id="3.5.1.135"/>
    </reaction>
</comment>
<reference evidence="5 6" key="1">
    <citation type="submission" date="2016-07" db="EMBL/GenBank/DDBJ databases">
        <title>Whole-genome of two Shewanella species isolated from a digestive organ of sea cucumber Apostichopus japonicus Selenka 1867.</title>
        <authorList>
            <person name="Hong H.-H."/>
            <person name="Choi H."/>
            <person name="Cheon S."/>
            <person name="Oh J.-S."/>
            <person name="Lee H.-G."/>
            <person name="Park C."/>
        </authorList>
    </citation>
    <scope>NUCLEOTIDE SEQUENCE [LARGE SCALE GENOMIC DNA]</scope>
    <source>
        <strain evidence="5 6">CSB03KR</strain>
    </source>
</reference>
<sequence>MTYTIDGEITFFERFEADILSGAKNITLRDQSESHFKVGQRLHVATFEDNRWFCDILVERVEKLAFNHLNDVHAQQENMTLAELKKVIIDIYGSIDTLYLIGFSVIKA</sequence>
<dbReference type="PANTHER" id="PTHR38088:SF2">
    <property type="entry name" value="UCP029143 FAMILY PROTEIN"/>
    <property type="match status" value="1"/>
</dbReference>
<dbReference type="GO" id="GO:0005829">
    <property type="term" value="C:cytosol"/>
    <property type="evidence" value="ECO:0007669"/>
    <property type="project" value="TreeGrafter"/>
</dbReference>
<name>A0A1E5IT67_SHECO</name>
<dbReference type="EMBL" id="BPEU01000023">
    <property type="protein sequence ID" value="GIU43722.1"/>
    <property type="molecule type" value="Genomic_DNA"/>
</dbReference>
<dbReference type="Proteomes" id="UP000095230">
    <property type="component" value="Unassembled WGS sequence"/>
</dbReference>
<evidence type="ECO:0000259" key="3">
    <source>
        <dbReference type="SMART" id="SM01022"/>
    </source>
</evidence>
<dbReference type="HAMAP" id="MF_00684">
    <property type="entry name" value="ac4C_amidohydr"/>
    <property type="match status" value="1"/>
</dbReference>
<feature type="active site" description="Proton acceptor" evidence="2">
    <location>
        <position position="24"/>
    </location>
</feature>